<reference evidence="8 9" key="1">
    <citation type="submission" date="2022-02" db="EMBL/GenBank/DDBJ databases">
        <authorList>
            <person name="Zhuang L."/>
        </authorList>
    </citation>
    <scope>NUCLEOTIDE SEQUENCE [LARGE SCALE GENOMIC DNA]</scope>
    <source>
        <strain evidence="8 9">C32</strain>
    </source>
</reference>
<evidence type="ECO:0000256" key="5">
    <source>
        <dbReference type="SAM" id="Phobius"/>
    </source>
</evidence>
<dbReference type="Pfam" id="PF00672">
    <property type="entry name" value="HAMP"/>
    <property type="match status" value="1"/>
</dbReference>
<dbReference type="SUPFAM" id="SSF58104">
    <property type="entry name" value="Methyl-accepting chemotaxis protein (MCP) signaling domain"/>
    <property type="match status" value="1"/>
</dbReference>
<dbReference type="RefSeq" id="WP_238895118.1">
    <property type="nucleotide sequence ID" value="NZ_JAKOGG010000002.1"/>
</dbReference>
<keyword evidence="9" id="KW-1185">Reference proteome</keyword>
<dbReference type="CDD" id="cd06225">
    <property type="entry name" value="HAMP"/>
    <property type="match status" value="1"/>
</dbReference>
<evidence type="ECO:0000259" key="7">
    <source>
        <dbReference type="PROSITE" id="PS50885"/>
    </source>
</evidence>
<reference evidence="9" key="2">
    <citation type="submission" date="2023-07" db="EMBL/GenBank/DDBJ databases">
        <title>Shewanella mangrovi sp. nov., an acetaldehyde- degrading bacterium isolated from mangrove sediment.</title>
        <authorList>
            <person name="Liu Y."/>
        </authorList>
    </citation>
    <scope>NUCLEOTIDE SEQUENCE [LARGE SCALE GENOMIC DNA]</scope>
    <source>
        <strain evidence="9">C32</strain>
    </source>
</reference>
<accession>A0ABT2FHC3</accession>
<dbReference type="CDD" id="cd11386">
    <property type="entry name" value="MCP_signal"/>
    <property type="match status" value="1"/>
</dbReference>
<dbReference type="InterPro" id="IPR004089">
    <property type="entry name" value="MCPsignal_dom"/>
</dbReference>
<comment type="caution">
    <text evidence="8">The sequence shown here is derived from an EMBL/GenBank/DDBJ whole genome shotgun (WGS) entry which is preliminary data.</text>
</comment>
<evidence type="ECO:0000256" key="4">
    <source>
        <dbReference type="PROSITE-ProRule" id="PRU00284"/>
    </source>
</evidence>
<keyword evidence="5" id="KW-0472">Membrane</keyword>
<feature type="transmembrane region" description="Helical" evidence="5">
    <location>
        <begin position="282"/>
        <end position="306"/>
    </location>
</feature>
<evidence type="ECO:0000256" key="1">
    <source>
        <dbReference type="ARBA" id="ARBA00004370"/>
    </source>
</evidence>
<dbReference type="InterPro" id="IPR003660">
    <property type="entry name" value="HAMP_dom"/>
</dbReference>
<gene>
    <name evidence="8" type="ORF">L9G74_04695</name>
</gene>
<dbReference type="Proteomes" id="UP001201549">
    <property type="component" value="Unassembled WGS sequence"/>
</dbReference>
<dbReference type="SUPFAM" id="SSF103190">
    <property type="entry name" value="Sensory domain-like"/>
    <property type="match status" value="1"/>
</dbReference>
<protein>
    <submittedName>
        <fullName evidence="8">Methyl-accepting chemotaxis protein</fullName>
    </submittedName>
</protein>
<evidence type="ECO:0000313" key="8">
    <source>
        <dbReference type="EMBL" id="MCS4555727.1"/>
    </source>
</evidence>
<evidence type="ECO:0000256" key="3">
    <source>
        <dbReference type="ARBA" id="ARBA00029447"/>
    </source>
</evidence>
<dbReference type="PANTHER" id="PTHR32089">
    <property type="entry name" value="METHYL-ACCEPTING CHEMOTAXIS PROTEIN MCPB"/>
    <property type="match status" value="1"/>
</dbReference>
<name>A0ABT2FHC3_9GAMM</name>
<evidence type="ECO:0000259" key="6">
    <source>
        <dbReference type="PROSITE" id="PS50111"/>
    </source>
</evidence>
<evidence type="ECO:0000313" key="9">
    <source>
        <dbReference type="Proteomes" id="UP001201549"/>
    </source>
</evidence>
<comment type="similarity">
    <text evidence="3">Belongs to the methyl-accepting chemotaxis (MCP) protein family.</text>
</comment>
<keyword evidence="5" id="KW-1133">Transmembrane helix</keyword>
<dbReference type="PROSITE" id="PS50111">
    <property type="entry name" value="CHEMOTAXIS_TRANSDUC_2"/>
    <property type="match status" value="1"/>
</dbReference>
<dbReference type="PANTHER" id="PTHR32089:SF55">
    <property type="entry name" value="METHYL ACCEPTING SENSORY TRANSDUCER WITH CACHE_2 SMALL MOLECULE BINDING DOMAIN"/>
    <property type="match status" value="1"/>
</dbReference>
<evidence type="ECO:0000256" key="2">
    <source>
        <dbReference type="ARBA" id="ARBA00023224"/>
    </source>
</evidence>
<dbReference type="SMART" id="SM00283">
    <property type="entry name" value="MA"/>
    <property type="match status" value="1"/>
</dbReference>
<feature type="domain" description="HAMP" evidence="7">
    <location>
        <begin position="303"/>
        <end position="357"/>
    </location>
</feature>
<sequence length="634" mass="68916">MQNVELKRTLILSIAFLVALSVSISSYLLFLQQEQSLTHSISAQSNSYVDGQGELIEATINQRLAGINNFAAHLNNYGLTNSADVAVNQAMILANTLNTPSAMIGFDNGDGYWNLQDSQFPNHKYQGDIRTRPWYKEAKQASRGIITKPYLGTDGQRWVTIASKFNGGVISSDLTLSFLNQLLDASSISASSVALIFDDENQVLASSSSVFKAGDDVTKFAWFAPAIAQAKKHENTSSTYLLNGEEKLLFSHKINLGDHQWYYAVGLSKAEAFEALTTSRNIALMITVLASVISVIIVVSLIQFLYRPIVLLRDTIVGLSNGNGDLTQRLPVNTQDDIGKISAGVNAFMGNLQQMMREVQDVTKELHGNAVNLKHNSQQNHTILQKHVQETEQVATAIEEMDATANAMATDAANTASLTERATSVSHESRQVMARSESTIQALMDEVDIAAADVQQMSQQTQSISKVLGMIEDIAEQTNLLALNAAIEAARAGEYGRGFSVVADEVRALASRTKESTSEIETVIKQLTSGCSKVELSMAETKQRCANTAEQSEEVANSLAKLIDYVNEINQLSEQIATAAEEQSCVTKEVSANMSAISDMVVKLDASGQQTHNDTISLEQINSKLNAIVGQFKL</sequence>
<dbReference type="Gene3D" id="3.30.450.20">
    <property type="entry name" value="PAS domain"/>
    <property type="match status" value="2"/>
</dbReference>
<dbReference type="Gene3D" id="1.10.287.950">
    <property type="entry name" value="Methyl-accepting chemotaxis protein"/>
    <property type="match status" value="1"/>
</dbReference>
<comment type="subcellular location">
    <subcellularLocation>
        <location evidence="1">Membrane</location>
    </subcellularLocation>
</comment>
<organism evidence="8 9">
    <name type="scientific">Shewanella electrica</name>
    <dbReference type="NCBI Taxonomy" id="515560"/>
    <lineage>
        <taxon>Bacteria</taxon>
        <taxon>Pseudomonadati</taxon>
        <taxon>Pseudomonadota</taxon>
        <taxon>Gammaproteobacteria</taxon>
        <taxon>Alteromonadales</taxon>
        <taxon>Shewanellaceae</taxon>
        <taxon>Shewanella</taxon>
    </lineage>
</organism>
<dbReference type="Pfam" id="PF00015">
    <property type="entry name" value="MCPsignal"/>
    <property type="match status" value="1"/>
</dbReference>
<feature type="domain" description="Methyl-accepting transducer" evidence="6">
    <location>
        <begin position="362"/>
        <end position="598"/>
    </location>
</feature>
<dbReference type="EMBL" id="JAKOGG010000002">
    <property type="protein sequence ID" value="MCS4555727.1"/>
    <property type="molecule type" value="Genomic_DNA"/>
</dbReference>
<dbReference type="SMART" id="SM00304">
    <property type="entry name" value="HAMP"/>
    <property type="match status" value="1"/>
</dbReference>
<dbReference type="PROSITE" id="PS50885">
    <property type="entry name" value="HAMP"/>
    <property type="match status" value="1"/>
</dbReference>
<proteinExistence type="inferred from homology"/>
<keyword evidence="5" id="KW-0812">Transmembrane</keyword>
<dbReference type="InterPro" id="IPR029151">
    <property type="entry name" value="Sensor-like_sf"/>
</dbReference>
<keyword evidence="2 4" id="KW-0807">Transducer</keyword>